<name>A0A1Z4EKX6_9MYCO</name>
<reference evidence="2" key="1">
    <citation type="submission" date="2017-06" db="EMBL/GenBank/DDBJ databases">
        <title>Complete Genome Sequence of Mycobacterium shigaense.</title>
        <authorList>
            <person name="Fukano H."/>
            <person name="Yoshida M."/>
            <person name="Kazumi Y."/>
            <person name="Ogura Y."/>
            <person name="Mitarai S."/>
            <person name="Hayashi T."/>
            <person name="Hoshino Y."/>
        </authorList>
    </citation>
    <scope>NUCLEOTIDE SEQUENCE [LARGE SCALE GENOMIC DNA]</scope>
    <source>
        <strain evidence="2">UN-152</strain>
    </source>
</reference>
<dbReference type="Pfam" id="PF11209">
    <property type="entry name" value="LmeA"/>
    <property type="match status" value="1"/>
</dbReference>
<protein>
    <recommendedName>
        <fullName evidence="3">DUF2993 domain-containing protein</fullName>
    </recommendedName>
</protein>
<dbReference type="AlphaFoldDB" id="A0A1Z4EKX6"/>
<keyword evidence="2" id="KW-1185">Reference proteome</keyword>
<dbReference type="Proteomes" id="UP000217736">
    <property type="component" value="Chromosome"/>
</dbReference>
<evidence type="ECO:0000313" key="1">
    <source>
        <dbReference type="EMBL" id="BAX93634.1"/>
    </source>
</evidence>
<evidence type="ECO:0000313" key="2">
    <source>
        <dbReference type="Proteomes" id="UP000217736"/>
    </source>
</evidence>
<dbReference type="KEGG" id="mshg:MSG_03502"/>
<evidence type="ECO:0008006" key="3">
    <source>
        <dbReference type="Google" id="ProtNLM"/>
    </source>
</evidence>
<organism evidence="1 2">
    <name type="scientific">Mycobacterium shigaense</name>
    <dbReference type="NCBI Taxonomy" id="722731"/>
    <lineage>
        <taxon>Bacteria</taxon>
        <taxon>Bacillati</taxon>
        <taxon>Actinomycetota</taxon>
        <taxon>Actinomycetes</taxon>
        <taxon>Mycobacteriales</taxon>
        <taxon>Mycobacteriaceae</taxon>
        <taxon>Mycobacterium</taxon>
        <taxon>Mycobacterium simiae complex</taxon>
    </lineage>
</organism>
<accession>A0A1Z4EKX6</accession>
<dbReference type="EMBL" id="AP018164">
    <property type="protein sequence ID" value="BAX93634.1"/>
    <property type="molecule type" value="Genomic_DNA"/>
</dbReference>
<dbReference type="InterPro" id="IPR021373">
    <property type="entry name" value="DUF2993"/>
</dbReference>
<proteinExistence type="predicted"/>
<sequence>MVAVVVAAPVGVELYVRNQASGKVGDAVQCEVQDSATVSFATAPPVAWQYLTGHYPDISVQTAGNQIRQAKGMKIGIDIRDIRLNQSTNSAGTIASLNGTITWSSDGIKQSIQSAIPTIGSLVASSVTTNPSDGTVSLKGLLDSATLKPVIANNGVSLQVANLTALGSTMSTESVQKSLDDYTAKATQNYPLGIHADGIKVTDSGIEATFSSTNATIPAGGSQDSCFANV</sequence>
<gene>
    <name evidence="1" type="ORF">MSG_03502</name>
</gene>